<name>A0A0D2FLT5_9EURO</name>
<protein>
    <recommendedName>
        <fullName evidence="1">Heterokaryon incompatibility domain-containing protein</fullName>
    </recommendedName>
</protein>
<dbReference type="EMBL" id="KN846958">
    <property type="protein sequence ID" value="KIW69053.1"/>
    <property type="molecule type" value="Genomic_DNA"/>
</dbReference>
<dbReference type="PANTHER" id="PTHR24148:SF64">
    <property type="entry name" value="HETEROKARYON INCOMPATIBILITY DOMAIN-CONTAINING PROTEIN"/>
    <property type="match status" value="1"/>
</dbReference>
<dbReference type="PANTHER" id="PTHR24148">
    <property type="entry name" value="ANKYRIN REPEAT DOMAIN-CONTAINING PROTEIN 39 HOMOLOG-RELATED"/>
    <property type="match status" value="1"/>
</dbReference>
<dbReference type="Pfam" id="PF06985">
    <property type="entry name" value="HET"/>
    <property type="match status" value="1"/>
</dbReference>
<proteinExistence type="predicted"/>
<dbReference type="HOGENOM" id="CLU_025795_0_0_1"/>
<sequence length="528" mass="60520">MKSVERDGANVYAGEAKPKYNILTYTWGRWRIRTNPKGYPALNVQNTRWDIPPIQPDHFTVDEFQNVVNLLAQDGVVWAWIDVACIDQDDQQANAEEVGQQASIFKNAHRVFVWLSHLEHAVLTSAVATIQEVGLQLRDHVDKLPTQVPLPDVVASLHGAFKVLFVDPWFSSLWTLQEVVLRNDALVVSKEAKPIVWDADHHMFLTMFINHCQNVFQDLECIDRRIDESEPRESSFLSSLSAPVTTAAASRPPRPEMKTQIFEMKQLILQAGFYFLFSDNPNVQYGIARYRTTSRDVDRVYAIMQIYHLRVGTSIRPGEHPTLPELIDEFAVAINKMCPILGQMFVHTEAPEPLKSWRITEKSTVPDCLRMYKEPRPRSELTVVSGTMVARGPRCLFSEMLDWVEMQVPSSLVFRAVLDPHVVDMLPVLRSPLSGSPSSWSDNSLGRQVLWRYGVQNVWVLWLGDIRSTWDIKRQIFYREQVGLLLVRIDEQRLVCQRLGVCLWTPQTAATEQNINSLPWVDVELQLH</sequence>
<dbReference type="Proteomes" id="UP000054266">
    <property type="component" value="Unassembled WGS sequence"/>
</dbReference>
<feature type="domain" description="Heterokaryon incompatibility" evidence="1">
    <location>
        <begin position="20"/>
        <end position="178"/>
    </location>
</feature>
<dbReference type="InterPro" id="IPR010730">
    <property type="entry name" value="HET"/>
</dbReference>
<dbReference type="STRING" id="5601.A0A0D2FLT5"/>
<reference evidence="2 3" key="1">
    <citation type="submission" date="2015-01" db="EMBL/GenBank/DDBJ databases">
        <title>The Genome Sequence of Capronia semiimmersa CBS27337.</title>
        <authorList>
            <consortium name="The Broad Institute Genomics Platform"/>
            <person name="Cuomo C."/>
            <person name="de Hoog S."/>
            <person name="Gorbushina A."/>
            <person name="Stielow B."/>
            <person name="Teixiera M."/>
            <person name="Abouelleil A."/>
            <person name="Chapman S.B."/>
            <person name="Priest M."/>
            <person name="Young S.K."/>
            <person name="Wortman J."/>
            <person name="Nusbaum C."/>
            <person name="Birren B."/>
        </authorList>
    </citation>
    <scope>NUCLEOTIDE SEQUENCE [LARGE SCALE GENOMIC DNA]</scope>
    <source>
        <strain evidence="2 3">CBS 27337</strain>
    </source>
</reference>
<dbReference type="InterPro" id="IPR052895">
    <property type="entry name" value="HetReg/Transcr_Mod"/>
</dbReference>
<evidence type="ECO:0000259" key="1">
    <source>
        <dbReference type="Pfam" id="PF06985"/>
    </source>
</evidence>
<keyword evidence="3" id="KW-1185">Reference proteome</keyword>
<dbReference type="AlphaFoldDB" id="A0A0D2FLT5"/>
<gene>
    <name evidence="2" type="ORF">PV04_04954</name>
</gene>
<evidence type="ECO:0000313" key="3">
    <source>
        <dbReference type="Proteomes" id="UP000054266"/>
    </source>
</evidence>
<organism evidence="2 3">
    <name type="scientific">Phialophora macrospora</name>
    <dbReference type="NCBI Taxonomy" id="1851006"/>
    <lineage>
        <taxon>Eukaryota</taxon>
        <taxon>Fungi</taxon>
        <taxon>Dikarya</taxon>
        <taxon>Ascomycota</taxon>
        <taxon>Pezizomycotina</taxon>
        <taxon>Eurotiomycetes</taxon>
        <taxon>Chaetothyriomycetidae</taxon>
        <taxon>Chaetothyriales</taxon>
        <taxon>Herpotrichiellaceae</taxon>
        <taxon>Phialophora</taxon>
    </lineage>
</organism>
<evidence type="ECO:0000313" key="2">
    <source>
        <dbReference type="EMBL" id="KIW69053.1"/>
    </source>
</evidence>
<accession>A0A0D2FLT5</accession>